<accession>A0A9P7ESD1</accession>
<evidence type="ECO:0000313" key="3">
    <source>
        <dbReference type="Proteomes" id="UP000823399"/>
    </source>
</evidence>
<proteinExistence type="predicted"/>
<dbReference type="RefSeq" id="XP_041284775.1">
    <property type="nucleotide sequence ID" value="XM_041442705.1"/>
</dbReference>
<reference evidence="2" key="1">
    <citation type="journal article" date="2020" name="New Phytol.">
        <title>Comparative genomics reveals dynamic genome evolution in host specialist ectomycorrhizal fungi.</title>
        <authorList>
            <person name="Lofgren L.A."/>
            <person name="Nguyen N.H."/>
            <person name="Vilgalys R."/>
            <person name="Ruytinx J."/>
            <person name="Liao H.L."/>
            <person name="Branco S."/>
            <person name="Kuo A."/>
            <person name="LaButti K."/>
            <person name="Lipzen A."/>
            <person name="Andreopoulos W."/>
            <person name="Pangilinan J."/>
            <person name="Riley R."/>
            <person name="Hundley H."/>
            <person name="Na H."/>
            <person name="Barry K."/>
            <person name="Grigoriev I.V."/>
            <person name="Stajich J.E."/>
            <person name="Kennedy P.G."/>
        </authorList>
    </citation>
    <scope>NUCLEOTIDE SEQUENCE</scope>
    <source>
        <strain evidence="2">FC423</strain>
    </source>
</reference>
<dbReference type="AlphaFoldDB" id="A0A9P7ESD1"/>
<organism evidence="2 3">
    <name type="scientific">Suillus discolor</name>
    <dbReference type="NCBI Taxonomy" id="1912936"/>
    <lineage>
        <taxon>Eukaryota</taxon>
        <taxon>Fungi</taxon>
        <taxon>Dikarya</taxon>
        <taxon>Basidiomycota</taxon>
        <taxon>Agaricomycotina</taxon>
        <taxon>Agaricomycetes</taxon>
        <taxon>Agaricomycetidae</taxon>
        <taxon>Boletales</taxon>
        <taxon>Suillineae</taxon>
        <taxon>Suillaceae</taxon>
        <taxon>Suillus</taxon>
    </lineage>
</organism>
<evidence type="ECO:0000313" key="2">
    <source>
        <dbReference type="EMBL" id="KAG2085883.1"/>
    </source>
</evidence>
<dbReference type="EMBL" id="JABBWM010000157">
    <property type="protein sequence ID" value="KAG2085883.1"/>
    <property type="molecule type" value="Genomic_DNA"/>
</dbReference>
<dbReference type="OrthoDB" id="2640944at2759"/>
<name>A0A9P7ESD1_9AGAM</name>
<gene>
    <name evidence="2" type="ORF">F5147DRAFT_781842</name>
</gene>
<evidence type="ECO:0000256" key="1">
    <source>
        <dbReference type="SAM" id="MobiDB-lite"/>
    </source>
</evidence>
<dbReference type="Proteomes" id="UP000823399">
    <property type="component" value="Unassembled WGS sequence"/>
</dbReference>
<sequence>MTSSEQADAALNNTLKDVQSLIKRCMKLKEGDSVTGLALSDEIARRVLILDYGDNLSQAKDLKLYGGSATSFSPQLLSCAVVVRQYSKGSMFESLPDWTTVGNNDPHIKDHPRFHKNASAHS</sequence>
<comment type="caution">
    <text evidence="2">The sequence shown here is derived from an EMBL/GenBank/DDBJ whole genome shotgun (WGS) entry which is preliminary data.</text>
</comment>
<keyword evidence="3" id="KW-1185">Reference proteome</keyword>
<feature type="compositionally biased region" description="Basic residues" evidence="1">
    <location>
        <begin position="112"/>
        <end position="122"/>
    </location>
</feature>
<protein>
    <submittedName>
        <fullName evidence="2">Uncharacterized protein</fullName>
    </submittedName>
</protein>
<feature type="region of interest" description="Disordered" evidence="1">
    <location>
        <begin position="103"/>
        <end position="122"/>
    </location>
</feature>
<dbReference type="GeneID" id="64704964"/>